<dbReference type="PROSITE" id="PS00463">
    <property type="entry name" value="ZN2_CY6_FUNGAL_1"/>
    <property type="match status" value="1"/>
</dbReference>
<keyword evidence="4" id="KW-0238">DNA-binding</keyword>
<organism evidence="9 10">
    <name type="scientific">Aspergillus lentulus</name>
    <dbReference type="NCBI Taxonomy" id="293939"/>
    <lineage>
        <taxon>Eukaryota</taxon>
        <taxon>Fungi</taxon>
        <taxon>Dikarya</taxon>
        <taxon>Ascomycota</taxon>
        <taxon>Pezizomycotina</taxon>
        <taxon>Eurotiomycetes</taxon>
        <taxon>Eurotiomycetidae</taxon>
        <taxon>Eurotiales</taxon>
        <taxon>Aspergillaceae</taxon>
        <taxon>Aspergillus</taxon>
        <taxon>Aspergillus subgen. Fumigati</taxon>
    </lineage>
</organism>
<dbReference type="Proteomes" id="UP000465220">
    <property type="component" value="Unassembled WGS sequence"/>
</dbReference>
<feature type="compositionally biased region" description="Basic and acidic residues" evidence="7">
    <location>
        <begin position="118"/>
        <end position="131"/>
    </location>
</feature>
<reference evidence="9 10" key="1">
    <citation type="submission" date="2020-01" db="EMBL/GenBank/DDBJ databases">
        <title>Draft genome sequence of Aspergillus lentulus IFM 60648.</title>
        <authorList>
            <person name="Takahashi H."/>
            <person name="Yaguchi T."/>
        </authorList>
    </citation>
    <scope>NUCLEOTIDE SEQUENCE [LARGE SCALE GENOMIC DNA]</scope>
    <source>
        <strain evidence="9 10">IFM 60648</strain>
    </source>
</reference>
<evidence type="ECO:0000259" key="8">
    <source>
        <dbReference type="PROSITE" id="PS50048"/>
    </source>
</evidence>
<comment type="caution">
    <text evidence="9">The sequence shown here is derived from an EMBL/GenBank/DDBJ whole genome shotgun (WGS) entry which is preliminary data.</text>
</comment>
<dbReference type="CDD" id="cd12148">
    <property type="entry name" value="fungal_TF_MHR"/>
    <property type="match status" value="1"/>
</dbReference>
<dbReference type="SMART" id="SM00066">
    <property type="entry name" value="GAL4"/>
    <property type="match status" value="1"/>
</dbReference>
<dbReference type="InterPro" id="IPR052073">
    <property type="entry name" value="Amide_Lactam_Regulators"/>
</dbReference>
<keyword evidence="1" id="KW-0479">Metal-binding</keyword>
<dbReference type="EMBL" id="BLKI01000096">
    <property type="protein sequence ID" value="GFF92216.1"/>
    <property type="molecule type" value="Genomic_DNA"/>
</dbReference>
<gene>
    <name evidence="9" type="ORF">IFM60648_09669</name>
</gene>
<evidence type="ECO:0000256" key="3">
    <source>
        <dbReference type="ARBA" id="ARBA00023015"/>
    </source>
</evidence>
<protein>
    <recommendedName>
        <fullName evidence="8">Zn(2)-C6 fungal-type domain-containing protein</fullName>
    </recommendedName>
</protein>
<dbReference type="Gene3D" id="4.10.240.10">
    <property type="entry name" value="Zn(2)-C6 fungal-type DNA-binding domain"/>
    <property type="match status" value="1"/>
</dbReference>
<dbReference type="InterPro" id="IPR001138">
    <property type="entry name" value="Zn2Cys6_DnaBD"/>
</dbReference>
<keyword evidence="6" id="KW-0539">Nucleus</keyword>
<keyword evidence="10" id="KW-1185">Reference proteome</keyword>
<dbReference type="Pfam" id="PF00172">
    <property type="entry name" value="Zn_clus"/>
    <property type="match status" value="1"/>
</dbReference>
<dbReference type="PANTHER" id="PTHR47171:SF3">
    <property type="entry name" value="FARA-RELATED"/>
    <property type="match status" value="1"/>
</dbReference>
<evidence type="ECO:0000256" key="4">
    <source>
        <dbReference type="ARBA" id="ARBA00023125"/>
    </source>
</evidence>
<feature type="domain" description="Zn(2)-C6 fungal-type" evidence="8">
    <location>
        <begin position="7"/>
        <end position="41"/>
    </location>
</feature>
<evidence type="ECO:0000313" key="9">
    <source>
        <dbReference type="EMBL" id="GFF92216.1"/>
    </source>
</evidence>
<evidence type="ECO:0000256" key="2">
    <source>
        <dbReference type="ARBA" id="ARBA00022833"/>
    </source>
</evidence>
<keyword evidence="3" id="KW-0805">Transcription regulation</keyword>
<keyword evidence="2" id="KW-0862">Zinc</keyword>
<evidence type="ECO:0000256" key="5">
    <source>
        <dbReference type="ARBA" id="ARBA00023163"/>
    </source>
</evidence>
<feature type="region of interest" description="Disordered" evidence="7">
    <location>
        <begin position="48"/>
        <end position="71"/>
    </location>
</feature>
<evidence type="ECO:0000256" key="6">
    <source>
        <dbReference type="ARBA" id="ARBA00023242"/>
    </source>
</evidence>
<dbReference type="PANTHER" id="PTHR47171">
    <property type="entry name" value="FARA-RELATED"/>
    <property type="match status" value="1"/>
</dbReference>
<proteinExistence type="predicted"/>
<dbReference type="SUPFAM" id="SSF57701">
    <property type="entry name" value="Zn2/Cys6 DNA-binding domain"/>
    <property type="match status" value="1"/>
</dbReference>
<evidence type="ECO:0000256" key="1">
    <source>
        <dbReference type="ARBA" id="ARBA00022723"/>
    </source>
</evidence>
<dbReference type="PROSITE" id="PS50048">
    <property type="entry name" value="ZN2_CY6_FUNGAL_2"/>
    <property type="match status" value="1"/>
</dbReference>
<dbReference type="InterPro" id="IPR007219">
    <property type="entry name" value="XnlR_reg_dom"/>
</dbReference>
<evidence type="ECO:0000313" key="10">
    <source>
        <dbReference type="Proteomes" id="UP000465220"/>
    </source>
</evidence>
<accession>A0ABQ1B1Y5</accession>
<dbReference type="Pfam" id="PF04082">
    <property type="entry name" value="Fungal_trans"/>
    <property type="match status" value="1"/>
</dbReference>
<evidence type="ECO:0000256" key="7">
    <source>
        <dbReference type="SAM" id="MobiDB-lite"/>
    </source>
</evidence>
<keyword evidence="5" id="KW-0804">Transcription</keyword>
<sequence>MGRRVRACVPCHERKVRCDAVKVGTPCTRCIDNGRTQGCVMLNGHSKRRNPQVTADTAPLQGDGSSQCSTDRPAASLLLFTDRPQAQSDRHSPSILSPIQGGRSLSDDSTLHVPGPREPPRHNDSHSKDHPQLLQDGQHAFGRQEFQFIYEQPPLTDPDSGHEPDDVSALHDGTNSMTILTEALGSATSCQIAYNLPVHGHMSVADEEFLHRKGAFTLPQQHICDQLLCLFFDKVYMSVPVIDRVMFVQDYWQQTQSMFVLQAILASAVPHATIDLLNKAGFSDHTAAQEAFFTRAKLLHDLDAEQSLLSRLQGSLILAVTHVSHYMQRDHRYWFSNATCIAARMGLHRNTSRQNTGISPKLLRRLWAVIYTWDVLLALNGMNTMRQFHTIDSTPLQLTELDWEEDPDPKFHSLLQPVSSEEKLYLIMSCKLSLIISEFWDMMLYSPADVSCEKLEAVFSSWRQAFPPGVQVISINESSTVNSWHLTLVARGYVCQCVLYRMVARRFGSGAKSANAGLHRLASQKLRATLFELDATIDRIMNQNSGQFNTWLFHTCISTAIALHIERYIDPATSPFEGVLAILRIQTELEFLREMAKSWSYIGSFVTMFEGVINTIGLPIPLPNQRLATNDPLPSPTSLERLQLPGRGVMMDSNSWLPNTEACPPFGLPSGPFNANSILDELFDTIPPSLDI</sequence>
<dbReference type="CDD" id="cd00067">
    <property type="entry name" value="GAL4"/>
    <property type="match status" value="1"/>
</dbReference>
<name>A0ABQ1B1Y5_ASPLE</name>
<feature type="region of interest" description="Disordered" evidence="7">
    <location>
        <begin position="84"/>
        <end position="133"/>
    </location>
</feature>
<dbReference type="InterPro" id="IPR036864">
    <property type="entry name" value="Zn2-C6_fun-type_DNA-bd_sf"/>
</dbReference>